<accession>A0A8S5SPY0</accession>
<organism evidence="1">
    <name type="scientific">Phage sp. ctPjm15</name>
    <dbReference type="NCBI Taxonomy" id="2828006"/>
    <lineage>
        <taxon>Viruses</taxon>
    </lineage>
</organism>
<reference evidence="1" key="1">
    <citation type="journal article" date="2021" name="Proc. Natl. Acad. Sci. U.S.A.">
        <title>A Catalog of Tens of Thousands of Viruses from Human Metagenomes Reveals Hidden Associations with Chronic Diseases.</title>
        <authorList>
            <person name="Tisza M.J."/>
            <person name="Buck C.B."/>
        </authorList>
    </citation>
    <scope>NUCLEOTIDE SEQUENCE</scope>
    <source>
        <strain evidence="1">CtPjm15</strain>
    </source>
</reference>
<proteinExistence type="predicted"/>
<evidence type="ECO:0000313" key="1">
    <source>
        <dbReference type="EMBL" id="DAF53014.1"/>
    </source>
</evidence>
<dbReference type="EMBL" id="BK032645">
    <property type="protein sequence ID" value="DAF53014.1"/>
    <property type="molecule type" value="Genomic_DNA"/>
</dbReference>
<sequence length="90" mass="9904">MPIKVNIQKEKRLTVTAAKKGEIAISLGNIIIEQSNAEEYDGEYRVIPQAFHVQTLESANKIMREDVTVAEIPYFAVSNEEGGKTVIIGG</sequence>
<protein>
    <submittedName>
        <fullName evidence="1">Uncharacterized protein</fullName>
    </submittedName>
</protein>
<name>A0A8S5SPY0_9VIRU</name>